<feature type="region of interest" description="Disordered" evidence="1">
    <location>
        <begin position="125"/>
        <end position="159"/>
    </location>
</feature>
<organism evidence="2 3">
    <name type="scientific">Pleurodeles waltl</name>
    <name type="common">Iberian ribbed newt</name>
    <dbReference type="NCBI Taxonomy" id="8319"/>
    <lineage>
        <taxon>Eukaryota</taxon>
        <taxon>Metazoa</taxon>
        <taxon>Chordata</taxon>
        <taxon>Craniata</taxon>
        <taxon>Vertebrata</taxon>
        <taxon>Euteleostomi</taxon>
        <taxon>Amphibia</taxon>
        <taxon>Batrachia</taxon>
        <taxon>Caudata</taxon>
        <taxon>Salamandroidea</taxon>
        <taxon>Salamandridae</taxon>
        <taxon>Pleurodelinae</taxon>
        <taxon>Pleurodeles</taxon>
    </lineage>
</organism>
<evidence type="ECO:0000313" key="2">
    <source>
        <dbReference type="EMBL" id="KAJ1197211.1"/>
    </source>
</evidence>
<evidence type="ECO:0000313" key="3">
    <source>
        <dbReference type="Proteomes" id="UP001066276"/>
    </source>
</evidence>
<sequence length="312" mass="33271">MVDGQLLIGRAERPWPGSGIRDAGRKQLLRGRGKSGDLDQSDSPGGTKDTEEDALSCLSAKTARLRGQARLWESGDQVQRQSHPVGPKMLKNAHGCISAKAAQLRGRARPRGTWTSINTQFSRAGLKGVNNPQKTLTESGGSRAVSSRGGLGTRGKEKNQDLHKKMIPTLRSFSRCVRHGGHLVKAARISGKNCTSRGGTPVGKGLTEGRKERQLVVERKQRQGGIEISSPKEQPSSLAARRRCRAVLKPSPDQRLTETRGGSSTPPGLGPATALVPCWNQGPTAPSKGVKSRAALAATPGLKGLEIRRGFP</sequence>
<feature type="compositionally biased region" description="Low complexity" evidence="1">
    <location>
        <begin position="139"/>
        <end position="148"/>
    </location>
</feature>
<feature type="region of interest" description="Disordered" evidence="1">
    <location>
        <begin position="1"/>
        <end position="53"/>
    </location>
</feature>
<protein>
    <submittedName>
        <fullName evidence="2">Uncharacterized protein</fullName>
    </submittedName>
</protein>
<name>A0AAV7V8H2_PLEWA</name>
<comment type="caution">
    <text evidence="2">The sequence shown here is derived from an EMBL/GenBank/DDBJ whole genome shotgun (WGS) entry which is preliminary data.</text>
</comment>
<accession>A0AAV7V8H2</accession>
<gene>
    <name evidence="2" type="ORF">NDU88_001073</name>
</gene>
<keyword evidence="3" id="KW-1185">Reference proteome</keyword>
<dbReference type="AlphaFoldDB" id="A0AAV7V8H2"/>
<evidence type="ECO:0000256" key="1">
    <source>
        <dbReference type="SAM" id="MobiDB-lite"/>
    </source>
</evidence>
<proteinExistence type="predicted"/>
<feature type="region of interest" description="Disordered" evidence="1">
    <location>
        <begin position="218"/>
        <end position="292"/>
    </location>
</feature>
<dbReference type="Proteomes" id="UP001066276">
    <property type="component" value="Chromosome 2_1"/>
</dbReference>
<reference evidence="2" key="1">
    <citation type="journal article" date="2022" name="bioRxiv">
        <title>Sequencing and chromosome-scale assembly of the giantPleurodeles waltlgenome.</title>
        <authorList>
            <person name="Brown T."/>
            <person name="Elewa A."/>
            <person name="Iarovenko S."/>
            <person name="Subramanian E."/>
            <person name="Araus A.J."/>
            <person name="Petzold A."/>
            <person name="Susuki M."/>
            <person name="Suzuki K.-i.T."/>
            <person name="Hayashi T."/>
            <person name="Toyoda A."/>
            <person name="Oliveira C."/>
            <person name="Osipova E."/>
            <person name="Leigh N.D."/>
            <person name="Simon A."/>
            <person name="Yun M.H."/>
        </authorList>
    </citation>
    <scope>NUCLEOTIDE SEQUENCE</scope>
    <source>
        <strain evidence="2">20211129_DDA</strain>
        <tissue evidence="2">Liver</tissue>
    </source>
</reference>
<dbReference type="EMBL" id="JANPWB010000003">
    <property type="protein sequence ID" value="KAJ1197211.1"/>
    <property type="molecule type" value="Genomic_DNA"/>
</dbReference>